<dbReference type="OMA" id="RYLCDYE"/>
<comment type="caution">
    <text evidence="3">The sequence shown here is derived from an EMBL/GenBank/DDBJ whole genome shotgun (WGS) entry which is preliminary data.</text>
</comment>
<dbReference type="Proteomes" id="UP000629468">
    <property type="component" value="Unassembled WGS sequence"/>
</dbReference>
<evidence type="ECO:0000256" key="2">
    <source>
        <dbReference type="SAM" id="Phobius"/>
    </source>
</evidence>
<feature type="compositionally biased region" description="Polar residues" evidence="1">
    <location>
        <begin position="166"/>
        <end position="177"/>
    </location>
</feature>
<reference evidence="3 4" key="1">
    <citation type="journal article" name="Sci. Rep.">
        <title>Telomere-to-telomere assembled and centromere annotated genomes of the two main subspecies of the button mushroom Agaricus bisporus reveal especially polymorphic chromosome ends.</title>
        <authorList>
            <person name="Sonnenberg A.S.M."/>
            <person name="Sedaghat-Telgerd N."/>
            <person name="Lavrijssen B."/>
            <person name="Ohm R.A."/>
            <person name="Hendrickx P.M."/>
            <person name="Scholtmeijer K."/>
            <person name="Baars J.J.P."/>
            <person name="van Peer A."/>
        </authorList>
    </citation>
    <scope>NUCLEOTIDE SEQUENCE [LARGE SCALE GENOMIC DNA]</scope>
    <source>
        <strain evidence="3 4">H119_p4</strain>
    </source>
</reference>
<sequence length="209" mass="22268">MNVIISNLSSFASRVSSTPPSAVPGIVFSGYTRYLCDYEQDSWVAKIASSYRLLSLFIAIPVVILGLLDIVSYGIARTLGIVDDVEASTSGQSSNATSAGVPLIYVNGESPASDSQNDSDREFMTEDIDAQRRGAASSVAVSQPKAFYASDPDGLKLAGADVFSPAVSTPSSPTLSRKPTLFEGDTEEDYNEMVEGLRRRLAQSVKQGH</sequence>
<proteinExistence type="predicted"/>
<gene>
    <name evidence="3" type="ORF">Agabi119p4_1677</name>
</gene>
<evidence type="ECO:0000313" key="4">
    <source>
        <dbReference type="Proteomes" id="UP000629468"/>
    </source>
</evidence>
<evidence type="ECO:0000313" key="3">
    <source>
        <dbReference type="EMBL" id="KAF7782301.1"/>
    </source>
</evidence>
<keyword evidence="2" id="KW-1133">Transmembrane helix</keyword>
<protein>
    <submittedName>
        <fullName evidence="3">Uncharacterized protein</fullName>
    </submittedName>
</protein>
<dbReference type="AlphaFoldDB" id="A0A8H7F7L7"/>
<dbReference type="EMBL" id="JABXXO010000003">
    <property type="protein sequence ID" value="KAF7782301.1"/>
    <property type="molecule type" value="Genomic_DNA"/>
</dbReference>
<keyword evidence="2" id="KW-0472">Membrane</keyword>
<name>A0A8H7F7L7_AGABI</name>
<feature type="transmembrane region" description="Helical" evidence="2">
    <location>
        <begin position="53"/>
        <end position="76"/>
    </location>
</feature>
<accession>A0A8H7F7L7</accession>
<feature type="region of interest" description="Disordered" evidence="1">
    <location>
        <begin position="165"/>
        <end position="188"/>
    </location>
</feature>
<evidence type="ECO:0000256" key="1">
    <source>
        <dbReference type="SAM" id="MobiDB-lite"/>
    </source>
</evidence>
<organism evidence="3 4">
    <name type="scientific">Agaricus bisporus var. burnettii</name>
    <dbReference type="NCBI Taxonomy" id="192524"/>
    <lineage>
        <taxon>Eukaryota</taxon>
        <taxon>Fungi</taxon>
        <taxon>Dikarya</taxon>
        <taxon>Basidiomycota</taxon>
        <taxon>Agaricomycotina</taxon>
        <taxon>Agaricomycetes</taxon>
        <taxon>Agaricomycetidae</taxon>
        <taxon>Agaricales</taxon>
        <taxon>Agaricineae</taxon>
        <taxon>Agaricaceae</taxon>
        <taxon>Agaricus</taxon>
    </lineage>
</organism>
<keyword evidence="2" id="KW-0812">Transmembrane</keyword>